<dbReference type="OrthoDB" id="7540582at2"/>
<proteinExistence type="predicted"/>
<dbReference type="SUPFAM" id="SSF52540">
    <property type="entry name" value="P-loop containing nucleoside triphosphate hydrolases"/>
    <property type="match status" value="1"/>
</dbReference>
<organism evidence="1 2">
    <name type="scientific">Paracoccus alkanivorans</name>
    <dbReference type="NCBI Taxonomy" id="2116655"/>
    <lineage>
        <taxon>Bacteria</taxon>
        <taxon>Pseudomonadati</taxon>
        <taxon>Pseudomonadota</taxon>
        <taxon>Alphaproteobacteria</taxon>
        <taxon>Rhodobacterales</taxon>
        <taxon>Paracoccaceae</taxon>
        <taxon>Paracoccus</taxon>
    </lineage>
</organism>
<reference evidence="1 2" key="1">
    <citation type="submission" date="2018-07" db="EMBL/GenBank/DDBJ databases">
        <authorList>
            <person name="Zhang Y."/>
            <person name="Wang L."/>
            <person name="Ma S."/>
        </authorList>
    </citation>
    <scope>NUCLEOTIDE SEQUENCE [LARGE SCALE GENOMIC DNA]</scope>
    <source>
        <strain evidence="1 2">4-2</strain>
    </source>
</reference>
<dbReference type="EMBL" id="QOKZ01000001">
    <property type="protein sequence ID" value="RMC37744.1"/>
    <property type="molecule type" value="Genomic_DNA"/>
</dbReference>
<evidence type="ECO:0000313" key="1">
    <source>
        <dbReference type="EMBL" id="RMC37744.1"/>
    </source>
</evidence>
<accession>A0A3M0MN33</accession>
<comment type="caution">
    <text evidence="1">The sequence shown here is derived from an EMBL/GenBank/DDBJ whole genome shotgun (WGS) entry which is preliminary data.</text>
</comment>
<dbReference type="RefSeq" id="WP_122110828.1">
    <property type="nucleotide sequence ID" value="NZ_QOKZ01000001.1"/>
</dbReference>
<sequence>MPRIWLHIGMLKTGTTAMQQWCAAHEDELRRQGLLYVRVRKHLPACGPLADALARGAPEGRKLLAKVLRQIERAGDEIDDVLISAEAFSHHGPHSLEPLVQSLRGHRLSVLIWLRRQDRFAEALYKQVVKWNGHIGSIGCFLRSGQLRLLDYTALLKSWRESFPDVDLMPQIYAEASCGEKPDSIAALLTAIGRSDLIPQGSVEWRRNLSPRSELIAHYNRIPRGNGQSLRRAGRQVMDEFGEAAAGRGDMLPPEAARALLERFAESNRYLHREWFPDRPVLFPSDTASYIPGPAVDNAVLERFDGLFSAMSKD</sequence>
<dbReference type="Proteomes" id="UP000273516">
    <property type="component" value="Unassembled WGS sequence"/>
</dbReference>
<dbReference type="AlphaFoldDB" id="A0A3M0MN33"/>
<dbReference type="InterPro" id="IPR027417">
    <property type="entry name" value="P-loop_NTPase"/>
</dbReference>
<evidence type="ECO:0000313" key="2">
    <source>
        <dbReference type="Proteomes" id="UP000273516"/>
    </source>
</evidence>
<name>A0A3M0MN33_9RHOB</name>
<gene>
    <name evidence="1" type="ORF">C9E81_03125</name>
</gene>
<keyword evidence="2" id="KW-1185">Reference proteome</keyword>
<protein>
    <recommendedName>
        <fullName evidence="3">Sulfotransferase family protein</fullName>
    </recommendedName>
</protein>
<evidence type="ECO:0008006" key="3">
    <source>
        <dbReference type="Google" id="ProtNLM"/>
    </source>
</evidence>